<protein>
    <submittedName>
        <fullName evidence="1">Uncharacterized protein</fullName>
    </submittedName>
</protein>
<proteinExistence type="predicted"/>
<organism evidence="1 2">
    <name type="scientific">Uabimicrobium amorphum</name>
    <dbReference type="NCBI Taxonomy" id="2596890"/>
    <lineage>
        <taxon>Bacteria</taxon>
        <taxon>Pseudomonadati</taxon>
        <taxon>Planctomycetota</taxon>
        <taxon>Candidatus Uabimicrobiia</taxon>
        <taxon>Candidatus Uabimicrobiales</taxon>
        <taxon>Candidatus Uabimicrobiaceae</taxon>
        <taxon>Candidatus Uabimicrobium</taxon>
    </lineage>
</organism>
<keyword evidence="2" id="KW-1185">Reference proteome</keyword>
<gene>
    <name evidence="1" type="ORF">UABAM_05699</name>
</gene>
<accession>A0A5S9ISF2</accession>
<sequence>MKKMIFFVVVLLFCFLQGQEKEKDILSTYDEKNLTNIAYKALKTGNLKTIEKLVMDEDKYAALPGTKERLAGKSQEEIQEMLTAVSLRAKQKLKTSFHVIRKIMDKLKFDWKNAKVIAVYVEKPRENLKETAWIDYQVTDKRVRLDINYTIESMGNYVRIKLDDTFLIEGKRYLGSGYRLLSYKAKEPTNEIKNLIIRYHLNGGFIHIPEK</sequence>
<evidence type="ECO:0000313" key="2">
    <source>
        <dbReference type="Proteomes" id="UP000326354"/>
    </source>
</evidence>
<evidence type="ECO:0000313" key="1">
    <source>
        <dbReference type="EMBL" id="BBM87293.1"/>
    </source>
</evidence>
<dbReference type="EMBL" id="AP019860">
    <property type="protein sequence ID" value="BBM87293.1"/>
    <property type="molecule type" value="Genomic_DNA"/>
</dbReference>
<reference evidence="1 2" key="1">
    <citation type="submission" date="2019-08" db="EMBL/GenBank/DDBJ databases">
        <title>Complete genome sequence of Candidatus Uab amorphum.</title>
        <authorList>
            <person name="Shiratori T."/>
            <person name="Suzuki S."/>
            <person name="Kakizawa Y."/>
            <person name="Ishida K."/>
        </authorList>
    </citation>
    <scope>NUCLEOTIDE SEQUENCE [LARGE SCALE GENOMIC DNA]</scope>
    <source>
        <strain evidence="1 2">SRT547</strain>
    </source>
</reference>
<dbReference type="AlphaFoldDB" id="A0A5S9ISF2"/>
<dbReference type="KEGG" id="uam:UABAM_05699"/>
<name>A0A5S9ISF2_UABAM</name>
<dbReference type="RefSeq" id="WP_151971318.1">
    <property type="nucleotide sequence ID" value="NZ_AP019860.1"/>
</dbReference>
<dbReference type="Proteomes" id="UP000326354">
    <property type="component" value="Chromosome"/>
</dbReference>